<proteinExistence type="inferred from homology"/>
<comment type="pathway">
    <text evidence="12">Membrane lipid metabolism; glycerophospholipid metabolism.</text>
</comment>
<comment type="cofactor">
    <cofactor evidence="12">
        <name>Mg(2+)</name>
        <dbReference type="ChEBI" id="CHEBI:18420"/>
    </cofactor>
</comment>
<dbReference type="Pfam" id="PF01040">
    <property type="entry name" value="UbiA"/>
    <property type="match status" value="1"/>
</dbReference>
<protein>
    <recommendedName>
        <fullName evidence="12">Digeranylgeranylglyceryl phosphate synthase</fullName>
        <shortName evidence="12">DGGGP synthase</shortName>
        <shortName evidence="12">DGGGPS</shortName>
        <ecNumber evidence="12">2.5.1.42</ecNumber>
    </recommendedName>
    <alternativeName>
        <fullName evidence="12">(S)-2,3-di-O-geranylgeranylglyceryl phosphate synthase</fullName>
    </alternativeName>
    <alternativeName>
        <fullName evidence="12">Geranylgeranylglycerol-phosphate geranylgeranyltransferase</fullName>
    </alternativeName>
</protein>
<evidence type="ECO:0000256" key="5">
    <source>
        <dbReference type="ARBA" id="ARBA00022692"/>
    </source>
</evidence>
<dbReference type="Proteomes" id="UP000646946">
    <property type="component" value="Unassembled WGS sequence"/>
</dbReference>
<evidence type="ECO:0000313" key="13">
    <source>
        <dbReference type="EMBL" id="HIK00962.1"/>
    </source>
</evidence>
<dbReference type="GO" id="GO:0047295">
    <property type="term" value="F:geranylgeranylglycerol-phosphate geranylgeranyltransferase activity"/>
    <property type="evidence" value="ECO:0007669"/>
    <property type="project" value="UniProtKB-UniRule"/>
</dbReference>
<feature type="transmembrane region" description="Helical" evidence="12">
    <location>
        <begin position="269"/>
        <end position="286"/>
    </location>
</feature>
<evidence type="ECO:0000256" key="9">
    <source>
        <dbReference type="ARBA" id="ARBA00023136"/>
    </source>
</evidence>
<dbReference type="GO" id="GO:0046474">
    <property type="term" value="P:glycerophospholipid biosynthetic process"/>
    <property type="evidence" value="ECO:0007669"/>
    <property type="project" value="UniProtKB-UniRule"/>
</dbReference>
<dbReference type="GO" id="GO:0005886">
    <property type="term" value="C:plasma membrane"/>
    <property type="evidence" value="ECO:0007669"/>
    <property type="project" value="UniProtKB-SubCell"/>
</dbReference>
<dbReference type="Gene3D" id="1.20.120.1780">
    <property type="entry name" value="UbiA prenyltransferase"/>
    <property type="match status" value="1"/>
</dbReference>
<name>A0A832UT18_9ARCH</name>
<feature type="transmembrane region" description="Helical" evidence="12">
    <location>
        <begin position="93"/>
        <end position="126"/>
    </location>
</feature>
<dbReference type="EMBL" id="DVAB01000050">
    <property type="protein sequence ID" value="HIK00962.1"/>
    <property type="molecule type" value="Genomic_DNA"/>
</dbReference>
<dbReference type="GO" id="GO:0000287">
    <property type="term" value="F:magnesium ion binding"/>
    <property type="evidence" value="ECO:0007669"/>
    <property type="project" value="UniProtKB-UniRule"/>
</dbReference>
<evidence type="ECO:0000313" key="14">
    <source>
        <dbReference type="Proteomes" id="UP000646946"/>
    </source>
</evidence>
<evidence type="ECO:0000256" key="4">
    <source>
        <dbReference type="ARBA" id="ARBA00022679"/>
    </source>
</evidence>
<evidence type="ECO:0000256" key="12">
    <source>
        <dbReference type="HAMAP-Rule" id="MF_01286"/>
    </source>
</evidence>
<evidence type="ECO:0000256" key="10">
    <source>
        <dbReference type="ARBA" id="ARBA00023209"/>
    </source>
</evidence>
<keyword evidence="4 12" id="KW-0808">Transferase</keyword>
<feature type="transmembrane region" description="Helical" evidence="12">
    <location>
        <begin position="21"/>
        <end position="39"/>
    </location>
</feature>
<dbReference type="Gene3D" id="1.10.357.140">
    <property type="entry name" value="UbiA prenyltransferase"/>
    <property type="match status" value="1"/>
</dbReference>
<dbReference type="CDD" id="cd13961">
    <property type="entry name" value="PT_UbiA_DGGGPS"/>
    <property type="match status" value="1"/>
</dbReference>
<keyword evidence="6 12" id="KW-0460">Magnesium</keyword>
<dbReference type="InterPro" id="IPR050475">
    <property type="entry name" value="Prenyltransferase_related"/>
</dbReference>
<keyword evidence="8 12" id="KW-0443">Lipid metabolism</keyword>
<evidence type="ECO:0000256" key="8">
    <source>
        <dbReference type="ARBA" id="ARBA00023098"/>
    </source>
</evidence>
<feature type="transmembrane region" description="Helical" evidence="12">
    <location>
        <begin position="234"/>
        <end position="254"/>
    </location>
</feature>
<evidence type="ECO:0000256" key="6">
    <source>
        <dbReference type="ARBA" id="ARBA00022842"/>
    </source>
</evidence>
<keyword evidence="9 12" id="KW-0472">Membrane</keyword>
<reference evidence="13 14" key="1">
    <citation type="journal article" name="Nat. Commun.">
        <title>Undinarchaeota illuminate DPANN phylogeny and the impact of gene transfer on archaeal evolution.</title>
        <authorList>
            <person name="Dombrowski N."/>
            <person name="Williams T.A."/>
            <person name="Sun J."/>
            <person name="Woodcroft B.J."/>
            <person name="Lee J.H."/>
            <person name="Minh B.Q."/>
            <person name="Rinke C."/>
            <person name="Spang A."/>
        </authorList>
    </citation>
    <scope>NUCLEOTIDE SEQUENCE [LARGE SCALE GENOMIC DNA]</scope>
    <source>
        <strain evidence="13">MAG_bin1129</strain>
    </source>
</reference>
<comment type="catalytic activity">
    <reaction evidence="12">
        <text>sn-3-O-(geranylgeranyl)glycerol 1-phosphate + (2E,6E,10E)-geranylgeranyl diphosphate = 2,3-bis-O-(geranylgeranyl)-sn-glycerol 1-phosphate + diphosphate</text>
        <dbReference type="Rhea" id="RHEA:18109"/>
        <dbReference type="ChEBI" id="CHEBI:33019"/>
        <dbReference type="ChEBI" id="CHEBI:57677"/>
        <dbReference type="ChEBI" id="CHEBI:58756"/>
        <dbReference type="ChEBI" id="CHEBI:58837"/>
        <dbReference type="EC" id="2.5.1.42"/>
    </reaction>
</comment>
<dbReference type="InterPro" id="IPR023547">
    <property type="entry name" value="DGGGP_synth"/>
</dbReference>
<organism evidence="13 14">
    <name type="scientific">Candidatus Naiadarchaeum limnaeum</name>
    <dbReference type="NCBI Taxonomy" id="2756139"/>
    <lineage>
        <taxon>Archaea</taxon>
        <taxon>Candidatus Undinarchaeota</taxon>
        <taxon>Candidatus Undinarchaeia</taxon>
        <taxon>Candidatus Naiadarchaeales</taxon>
        <taxon>Candidatus Naiadarchaeaceae</taxon>
        <taxon>Candidatus Naiadarchaeum</taxon>
    </lineage>
</organism>
<evidence type="ECO:0000256" key="7">
    <source>
        <dbReference type="ARBA" id="ARBA00022989"/>
    </source>
</evidence>
<keyword evidence="10 12" id="KW-0594">Phospholipid biosynthesis</keyword>
<comment type="similarity">
    <text evidence="12">Belongs to the UbiA prenyltransferase family. DGGGP synthase subfamily.</text>
</comment>
<keyword evidence="3 12" id="KW-0444">Lipid biosynthesis</keyword>
<keyword evidence="2 12" id="KW-1003">Cell membrane</keyword>
<dbReference type="UniPathway" id="UPA00940"/>
<evidence type="ECO:0000256" key="11">
    <source>
        <dbReference type="ARBA" id="ARBA00023264"/>
    </source>
</evidence>
<keyword evidence="11 12" id="KW-1208">Phospholipid metabolism</keyword>
<dbReference type="PANTHER" id="PTHR42723:SF1">
    <property type="entry name" value="CHLOROPHYLL SYNTHASE, CHLOROPLASTIC"/>
    <property type="match status" value="1"/>
</dbReference>
<evidence type="ECO:0000256" key="1">
    <source>
        <dbReference type="ARBA" id="ARBA00004651"/>
    </source>
</evidence>
<evidence type="ECO:0000256" key="3">
    <source>
        <dbReference type="ARBA" id="ARBA00022516"/>
    </source>
</evidence>
<evidence type="ECO:0000256" key="2">
    <source>
        <dbReference type="ARBA" id="ARBA00022475"/>
    </source>
</evidence>
<comment type="function">
    <text evidence="12">Prenyltransferase that catalyzes the transfer of the geranylgeranyl moiety of geranylgeranyl diphosphate (GGPP) to the C2 hydroxyl of (S)-3-O-geranylgeranylglyceryl phosphate (GGGP). This reaction is the second ether-bond-formation step in the biosynthesis of archaeal membrane lipids.</text>
</comment>
<sequence>MGGKKISLVNNVKILVEISRPINILMVIFGVVITLLAGLERVPPFELLLPAVIAAASIAAAGNAINDYYDIQIDRINRPDRPLPSGKITQRGIWAYAIVLFAVGIIVSLLLAFSNFVLALVNSVLLGVYAYRLKRSGFFGDIVISYLVASVFIFAALAIHSLKIGFILAVAAFFTNAAREVLKDLEDMRGDKLFGARTLPTLIGRKKSVIIVSSFLVVSILVSPFPFTLGILDWPYLAIVIIADLIFAYIIYLLNKKADQKTVAINQRLIKFGALIGLFAFLAGALPI</sequence>
<feature type="transmembrane region" description="Helical" evidence="12">
    <location>
        <begin position="138"/>
        <end position="158"/>
    </location>
</feature>
<comment type="caution">
    <text evidence="13">The sequence shown here is derived from an EMBL/GenBank/DDBJ whole genome shotgun (WGS) entry which is preliminary data.</text>
</comment>
<dbReference type="PANTHER" id="PTHR42723">
    <property type="entry name" value="CHLOROPHYLL SYNTHASE"/>
    <property type="match status" value="1"/>
</dbReference>
<dbReference type="InterPro" id="IPR044878">
    <property type="entry name" value="UbiA_sf"/>
</dbReference>
<dbReference type="HAMAP" id="MF_01286">
    <property type="entry name" value="DGGGP_synth"/>
    <property type="match status" value="1"/>
</dbReference>
<gene>
    <name evidence="13" type="ORF">H1016_05520</name>
</gene>
<dbReference type="AlphaFoldDB" id="A0A832UT18"/>
<keyword evidence="7 12" id="KW-1133">Transmembrane helix</keyword>
<accession>A0A832UT18</accession>
<feature type="transmembrane region" description="Helical" evidence="12">
    <location>
        <begin position="209"/>
        <end position="228"/>
    </location>
</feature>
<dbReference type="EC" id="2.5.1.42" evidence="12"/>
<keyword evidence="5 12" id="KW-0812">Transmembrane</keyword>
<dbReference type="InterPro" id="IPR000537">
    <property type="entry name" value="UbiA_prenyltransferase"/>
</dbReference>
<keyword evidence="14" id="KW-1185">Reference proteome</keyword>
<comment type="subcellular location">
    <subcellularLocation>
        <location evidence="1 12">Cell membrane</location>
        <topology evidence="1 12">Multi-pass membrane protein</topology>
    </subcellularLocation>
</comment>